<dbReference type="STRING" id="6526.A0A2C9LK21"/>
<dbReference type="InterPro" id="IPR023753">
    <property type="entry name" value="FAD/NAD-binding_dom"/>
</dbReference>
<dbReference type="AlphaFoldDB" id="A0A2C9LK21"/>
<dbReference type="GO" id="GO:0016668">
    <property type="term" value="F:oxidoreductase activity, acting on a sulfur group of donors, NAD(P) as acceptor"/>
    <property type="evidence" value="ECO:0007669"/>
    <property type="project" value="UniProtKB-ARBA"/>
</dbReference>
<dbReference type="GO" id="GO:0097237">
    <property type="term" value="P:cellular response to toxic substance"/>
    <property type="evidence" value="ECO:0007669"/>
    <property type="project" value="UniProtKB-ARBA"/>
</dbReference>
<sequence>MRMFNHAKTYGGKYKYGEVKNIISNGEFDHEIELASGEKIQTRSVVIATGMVERIPESIKGIHEFEHKGVSYCVICDGPLFKGKNIAIIGGGNAAIEEAQFAAQFANHVYVFVRTEKDLIADKISVEQLKQKENVTLLINAEINELIGSSNVEKVIATINGESKEMDIEGVFPYIGQVPVSAFAKSLGITDERGYIPTDESMETKVKGIYAIGDIRKKDIRQIATAASDGTIVGKILANRL</sequence>
<evidence type="ECO:0000259" key="7">
    <source>
        <dbReference type="Pfam" id="PF07992"/>
    </source>
</evidence>
<feature type="domain" description="FAD/NAD(P)-binding" evidence="7">
    <location>
        <begin position="32"/>
        <end position="230"/>
    </location>
</feature>
<dbReference type="PRINTS" id="PR00368">
    <property type="entry name" value="FADPNR"/>
</dbReference>
<keyword evidence="3" id="KW-0274">FAD</keyword>
<evidence type="ECO:0000313" key="8">
    <source>
        <dbReference type="EnsemblMetazoa" id="BGLB031987-PA"/>
    </source>
</evidence>
<gene>
    <name evidence="8" type="primary">106078211</name>
</gene>
<evidence type="ECO:0000256" key="2">
    <source>
        <dbReference type="ARBA" id="ARBA00022630"/>
    </source>
</evidence>
<evidence type="ECO:0000256" key="6">
    <source>
        <dbReference type="ARBA" id="ARBA00023284"/>
    </source>
</evidence>
<keyword evidence="5" id="KW-1015">Disulfide bond</keyword>
<accession>A0A2C9LK21</accession>
<dbReference type="PROSITE" id="PS00573">
    <property type="entry name" value="PYRIDINE_REDOX_2"/>
    <property type="match status" value="1"/>
</dbReference>
<dbReference type="InterPro" id="IPR050097">
    <property type="entry name" value="Ferredoxin-NADP_redctase_2"/>
</dbReference>
<dbReference type="Proteomes" id="UP000076420">
    <property type="component" value="Unassembled WGS sequence"/>
</dbReference>
<evidence type="ECO:0000256" key="3">
    <source>
        <dbReference type="ARBA" id="ARBA00022827"/>
    </source>
</evidence>
<evidence type="ECO:0000256" key="1">
    <source>
        <dbReference type="ARBA" id="ARBA00009333"/>
    </source>
</evidence>
<dbReference type="InterPro" id="IPR036188">
    <property type="entry name" value="FAD/NAD-bd_sf"/>
</dbReference>
<dbReference type="PANTHER" id="PTHR48105">
    <property type="entry name" value="THIOREDOXIN REDUCTASE 1-RELATED-RELATED"/>
    <property type="match status" value="1"/>
</dbReference>
<evidence type="ECO:0000256" key="5">
    <source>
        <dbReference type="ARBA" id="ARBA00023157"/>
    </source>
</evidence>
<keyword evidence="2" id="KW-0285">Flavoprotein</keyword>
<dbReference type="Gene3D" id="3.50.50.60">
    <property type="entry name" value="FAD/NAD(P)-binding domain"/>
    <property type="match status" value="2"/>
</dbReference>
<dbReference type="VEuPathDB" id="VectorBase:BGLB031987"/>
<keyword evidence="4" id="KW-0560">Oxidoreductase</keyword>
<reference evidence="8" key="1">
    <citation type="submission" date="2020-05" db="UniProtKB">
        <authorList>
            <consortium name="EnsemblMetazoa"/>
        </authorList>
    </citation>
    <scope>IDENTIFICATION</scope>
    <source>
        <strain evidence="8">BB02</strain>
    </source>
</reference>
<proteinExistence type="inferred from homology"/>
<protein>
    <recommendedName>
        <fullName evidence="7">FAD/NAD(P)-binding domain-containing protein</fullName>
    </recommendedName>
</protein>
<dbReference type="KEGG" id="bgt:106078211"/>
<name>A0A2C9LK21_BIOGL</name>
<dbReference type="Pfam" id="PF07992">
    <property type="entry name" value="Pyr_redox_2"/>
    <property type="match status" value="1"/>
</dbReference>
<evidence type="ECO:0000256" key="4">
    <source>
        <dbReference type="ARBA" id="ARBA00023002"/>
    </source>
</evidence>
<organism evidence="8 9">
    <name type="scientific">Biomphalaria glabrata</name>
    <name type="common">Bloodfluke planorb</name>
    <name type="synonym">Freshwater snail</name>
    <dbReference type="NCBI Taxonomy" id="6526"/>
    <lineage>
        <taxon>Eukaryota</taxon>
        <taxon>Metazoa</taxon>
        <taxon>Spiralia</taxon>
        <taxon>Lophotrochozoa</taxon>
        <taxon>Mollusca</taxon>
        <taxon>Gastropoda</taxon>
        <taxon>Heterobranchia</taxon>
        <taxon>Euthyneura</taxon>
        <taxon>Panpulmonata</taxon>
        <taxon>Hygrophila</taxon>
        <taxon>Lymnaeoidea</taxon>
        <taxon>Planorbidae</taxon>
        <taxon>Biomphalaria</taxon>
    </lineage>
</organism>
<dbReference type="InterPro" id="IPR008255">
    <property type="entry name" value="Pyr_nucl-diS_OxRdtase_2_AS"/>
</dbReference>
<dbReference type="SUPFAM" id="SSF51905">
    <property type="entry name" value="FAD/NAD(P)-binding domain"/>
    <property type="match status" value="1"/>
</dbReference>
<comment type="similarity">
    <text evidence="1">Belongs to the class-II pyridine nucleotide-disulfide oxidoreductase family.</text>
</comment>
<dbReference type="EnsemblMetazoa" id="BGLB031987-RA">
    <property type="protein sequence ID" value="BGLB031987-PA"/>
    <property type="gene ID" value="BGLB031987"/>
</dbReference>
<keyword evidence="6" id="KW-0676">Redox-active center</keyword>
<dbReference type="PRINTS" id="PR00469">
    <property type="entry name" value="PNDRDTASEII"/>
</dbReference>
<evidence type="ECO:0000313" key="9">
    <source>
        <dbReference type="Proteomes" id="UP000076420"/>
    </source>
</evidence>